<dbReference type="PANTHER" id="PTHR34001">
    <property type="entry name" value="BLL7405 PROTEIN"/>
    <property type="match status" value="1"/>
</dbReference>
<evidence type="ECO:0000256" key="1">
    <source>
        <dbReference type="ARBA" id="ARBA00004442"/>
    </source>
</evidence>
<evidence type="ECO:0000256" key="3">
    <source>
        <dbReference type="ARBA" id="ARBA00023136"/>
    </source>
</evidence>
<feature type="chain" id="PRO_5012690887" evidence="6">
    <location>
        <begin position="24"/>
        <end position="209"/>
    </location>
</feature>
<dbReference type="EMBL" id="FMJD01000002">
    <property type="protein sequence ID" value="SCM71128.1"/>
    <property type="molecule type" value="Genomic_DNA"/>
</dbReference>
<evidence type="ECO:0000256" key="6">
    <source>
        <dbReference type="SAM" id="SignalP"/>
    </source>
</evidence>
<dbReference type="AlphaFoldDB" id="A0A212L0S9"/>
<comment type="subcellular location">
    <subcellularLocation>
        <location evidence="1">Cell outer membrane</location>
    </subcellularLocation>
</comment>
<feature type="signal peptide" evidence="6">
    <location>
        <begin position="1"/>
        <end position="23"/>
    </location>
</feature>
<dbReference type="Pfam" id="PF13505">
    <property type="entry name" value="OMP_b-brl"/>
    <property type="match status" value="1"/>
</dbReference>
<keyword evidence="3" id="KW-0472">Membrane</keyword>
<accession>A0A212L0S9</accession>
<evidence type="ECO:0000256" key="5">
    <source>
        <dbReference type="ARBA" id="ARBA00038306"/>
    </source>
</evidence>
<dbReference type="SUPFAM" id="SSF56925">
    <property type="entry name" value="OMPA-like"/>
    <property type="match status" value="1"/>
</dbReference>
<evidence type="ECO:0000256" key="2">
    <source>
        <dbReference type="ARBA" id="ARBA00022729"/>
    </source>
</evidence>
<keyword evidence="4" id="KW-0998">Cell outer membrane</keyword>
<gene>
    <name evidence="8" type="ORF">KL86PLE_100024</name>
</gene>
<evidence type="ECO:0000256" key="4">
    <source>
        <dbReference type="ARBA" id="ARBA00023237"/>
    </source>
</evidence>
<organism evidence="8">
    <name type="scientific">uncultured Pleomorphomonas sp</name>
    <dbReference type="NCBI Taxonomy" id="442121"/>
    <lineage>
        <taxon>Bacteria</taxon>
        <taxon>Pseudomonadati</taxon>
        <taxon>Pseudomonadota</taxon>
        <taxon>Alphaproteobacteria</taxon>
        <taxon>Hyphomicrobiales</taxon>
        <taxon>Pleomorphomonadaceae</taxon>
        <taxon>Pleomorphomonas</taxon>
        <taxon>environmental samples</taxon>
    </lineage>
</organism>
<dbReference type="InterPro" id="IPR011250">
    <property type="entry name" value="OMP/PagP_B-barrel"/>
</dbReference>
<dbReference type="InterPro" id="IPR027385">
    <property type="entry name" value="Beta-barrel_OMP"/>
</dbReference>
<reference evidence="8" key="1">
    <citation type="submission" date="2016-08" db="EMBL/GenBank/DDBJ databases">
        <authorList>
            <person name="Seilhamer J.J."/>
        </authorList>
    </citation>
    <scope>NUCLEOTIDE SEQUENCE</scope>
    <source>
        <strain evidence="8">86</strain>
    </source>
</reference>
<dbReference type="InterPro" id="IPR051692">
    <property type="entry name" value="OMP-like"/>
</dbReference>
<protein>
    <submittedName>
        <fullName evidence="8">Outer membrane protein</fullName>
    </submittedName>
</protein>
<sequence length="209" mass="22511">MTMRNKVMAFAALNLVMAAPAMAADMPAPEPVYVPGEEVRPAFDWSGFYVGAQGGYAQSQVGFRGESDRDLSGGTFGIYGGYNFTYAGLVLGVENDVNYNWNDGDSVVGLDWDGSARARVGYAWDRILVYGTAGLAAAGGSVDVAGFRKKDDVLIGWTAGAGVEYAFTDNILFRTDYRYSDFGNVDFGDALGEFEADQHRVTVGVSYKF</sequence>
<comment type="similarity">
    <text evidence="5">Belongs to the Omp25/RopB family.</text>
</comment>
<feature type="domain" description="Outer membrane protein beta-barrel" evidence="7">
    <location>
        <begin position="15"/>
        <end position="209"/>
    </location>
</feature>
<dbReference type="PANTHER" id="PTHR34001:SF3">
    <property type="entry name" value="BLL7405 PROTEIN"/>
    <property type="match status" value="1"/>
</dbReference>
<evidence type="ECO:0000259" key="7">
    <source>
        <dbReference type="Pfam" id="PF13505"/>
    </source>
</evidence>
<proteinExistence type="inferred from homology"/>
<name>A0A212L0S9_9HYPH</name>
<dbReference type="Gene3D" id="2.40.160.20">
    <property type="match status" value="1"/>
</dbReference>
<dbReference type="GO" id="GO:0009279">
    <property type="term" value="C:cell outer membrane"/>
    <property type="evidence" value="ECO:0007669"/>
    <property type="project" value="UniProtKB-SubCell"/>
</dbReference>
<keyword evidence="2 6" id="KW-0732">Signal</keyword>
<evidence type="ECO:0000313" key="8">
    <source>
        <dbReference type="EMBL" id="SCM71128.1"/>
    </source>
</evidence>